<evidence type="ECO:0008006" key="4">
    <source>
        <dbReference type="Google" id="ProtNLM"/>
    </source>
</evidence>
<gene>
    <name evidence="2" type="ORF">F1188_16315</name>
</gene>
<organism evidence="2 3">
    <name type="scientific">Roseospira marina</name>
    <dbReference type="NCBI Taxonomy" id="140057"/>
    <lineage>
        <taxon>Bacteria</taxon>
        <taxon>Pseudomonadati</taxon>
        <taxon>Pseudomonadota</taxon>
        <taxon>Alphaproteobacteria</taxon>
        <taxon>Rhodospirillales</taxon>
        <taxon>Rhodospirillaceae</taxon>
        <taxon>Roseospira</taxon>
    </lineage>
</organism>
<feature type="compositionally biased region" description="Acidic residues" evidence="1">
    <location>
        <begin position="191"/>
        <end position="208"/>
    </location>
</feature>
<name>A0A5M6I8E8_9PROT</name>
<dbReference type="RefSeq" id="WP_150063512.1">
    <property type="nucleotide sequence ID" value="NZ_JACHII010000014.1"/>
</dbReference>
<comment type="caution">
    <text evidence="2">The sequence shown here is derived from an EMBL/GenBank/DDBJ whole genome shotgun (WGS) entry which is preliminary data.</text>
</comment>
<dbReference type="AlphaFoldDB" id="A0A5M6I8E8"/>
<dbReference type="Proteomes" id="UP000324065">
    <property type="component" value="Unassembled WGS sequence"/>
</dbReference>
<proteinExistence type="predicted"/>
<protein>
    <recommendedName>
        <fullName evidence="4">DNA-binding protein</fullName>
    </recommendedName>
</protein>
<evidence type="ECO:0000313" key="2">
    <source>
        <dbReference type="EMBL" id="KAA5604422.1"/>
    </source>
</evidence>
<sequence>MPAETEPGEKKTGRKLTPAQWALAVEKWELGAVRLADLSAEFGISETALSLGLKSRGATKGRRAAEHARSVSEAVSEAVRETAVKDALDGAELRKKRINDTKKEHYEWSAALSKLAMSRVLKAQKDGTPLSDAEGDLKAIRNAMEIIARGRQERWEILDVPSDIDMAELPELVIRDLTDNEVDELRRQDEGDGLDVDVDLSDVPEVDL</sequence>
<reference evidence="2 3" key="1">
    <citation type="submission" date="2019-09" db="EMBL/GenBank/DDBJ databases">
        <title>Genome sequence of Roseospira marina, one of the more divergent members of the non-sulfur purple photosynthetic bacterial family, the Rhodospirillaceae.</title>
        <authorList>
            <person name="Meyer T."/>
            <person name="Kyndt J."/>
        </authorList>
    </citation>
    <scope>NUCLEOTIDE SEQUENCE [LARGE SCALE GENOMIC DNA]</scope>
    <source>
        <strain evidence="2 3">DSM 15113</strain>
    </source>
</reference>
<feature type="region of interest" description="Disordered" evidence="1">
    <location>
        <begin position="53"/>
        <end position="72"/>
    </location>
</feature>
<keyword evidence="3" id="KW-1185">Reference proteome</keyword>
<accession>A0A5M6I8E8</accession>
<dbReference type="EMBL" id="VWPJ01000018">
    <property type="protein sequence ID" value="KAA5604422.1"/>
    <property type="molecule type" value="Genomic_DNA"/>
</dbReference>
<feature type="region of interest" description="Disordered" evidence="1">
    <location>
        <begin position="186"/>
        <end position="208"/>
    </location>
</feature>
<evidence type="ECO:0000313" key="3">
    <source>
        <dbReference type="Proteomes" id="UP000324065"/>
    </source>
</evidence>
<evidence type="ECO:0000256" key="1">
    <source>
        <dbReference type="SAM" id="MobiDB-lite"/>
    </source>
</evidence>